<evidence type="ECO:0000256" key="2">
    <source>
        <dbReference type="SAM" id="Phobius"/>
    </source>
</evidence>
<dbReference type="RefSeq" id="WP_157342312.1">
    <property type="nucleotide sequence ID" value="NZ_WSEK01000004.1"/>
</dbReference>
<evidence type="ECO:0000313" key="4">
    <source>
        <dbReference type="EMBL" id="MVQ49582.1"/>
    </source>
</evidence>
<comment type="caution">
    <text evidence="4">The sequence shown here is derived from an EMBL/GenBank/DDBJ whole genome shotgun (WGS) entry which is preliminary data.</text>
</comment>
<feature type="chain" id="PRO_5026793163" evidence="3">
    <location>
        <begin position="32"/>
        <end position="471"/>
    </location>
</feature>
<protein>
    <submittedName>
        <fullName evidence="4">Uncharacterized protein</fullName>
    </submittedName>
</protein>
<sequence>MSAVSRNRARALLALAVVTACLSLAPVRADAAPQEKVKICHRTNSRTNPYNQVNDSKDGVVSGHANHTGPIFGPDVEKWGNIVPPIDPGLPDGLNWTAEGRAILDNGCEMPPDPGPIPAAEIADAACSGATPSVSVTVSNDADATDPASFTIRVNGVAVQTVGPIAPGDSQTVTLAGVPEDRVAVVDVLADGEVVASRVVTADCTPGPPPVSIKAGFGCVGTTPQGTLQVTNNGTAPLSVVLQVDGEQIGPAVSVASGTTESRTIDASRWEDQTATARVLVDGVVVATYTVTPDCQHPVARPAARIGGAVCPPLRTTVTLANDGDPASTVVFFIRVNDRPVQRSAALYGGDATTIVVDLARFEGRSAHVEAGYDDTVLIDRTIRVRCPADTGGDTGTYAGGGTGGDSAGGGSDTGGGSGGGGAGGEIADEAALPSVGSGVPSGGVLLGAGLLAAGAVLTLAGLRTGRPGRR</sequence>
<feature type="region of interest" description="Disordered" evidence="1">
    <location>
        <begin position="390"/>
        <end position="426"/>
    </location>
</feature>
<dbReference type="EMBL" id="WSEK01000004">
    <property type="protein sequence ID" value="MVQ49582.1"/>
    <property type="molecule type" value="Genomic_DNA"/>
</dbReference>
<keyword evidence="3" id="KW-0732">Signal</keyword>
<feature type="signal peptide" evidence="3">
    <location>
        <begin position="1"/>
        <end position="31"/>
    </location>
</feature>
<dbReference type="Proteomes" id="UP000473525">
    <property type="component" value="Unassembled WGS sequence"/>
</dbReference>
<gene>
    <name evidence="4" type="ORF">GON03_10355</name>
</gene>
<dbReference type="AlphaFoldDB" id="A0A6L6XRZ2"/>
<reference evidence="4 5" key="1">
    <citation type="submission" date="2019-12" db="EMBL/GenBank/DDBJ databases">
        <authorList>
            <person name="Huq M.A."/>
        </authorList>
    </citation>
    <scope>NUCLEOTIDE SEQUENCE [LARGE SCALE GENOMIC DNA]</scope>
    <source>
        <strain evidence="4 5">MAH-18</strain>
    </source>
</reference>
<name>A0A6L6XRZ2_9ACTN</name>
<evidence type="ECO:0000313" key="5">
    <source>
        <dbReference type="Proteomes" id="UP000473525"/>
    </source>
</evidence>
<keyword evidence="2" id="KW-0472">Membrane</keyword>
<feature type="transmembrane region" description="Helical" evidence="2">
    <location>
        <begin position="443"/>
        <end position="463"/>
    </location>
</feature>
<organism evidence="4 5">
    <name type="scientific">Nocardioides agri</name>
    <dbReference type="NCBI Taxonomy" id="2682843"/>
    <lineage>
        <taxon>Bacteria</taxon>
        <taxon>Bacillati</taxon>
        <taxon>Actinomycetota</taxon>
        <taxon>Actinomycetes</taxon>
        <taxon>Propionibacteriales</taxon>
        <taxon>Nocardioidaceae</taxon>
        <taxon>Nocardioides</taxon>
    </lineage>
</organism>
<proteinExistence type="predicted"/>
<evidence type="ECO:0000256" key="1">
    <source>
        <dbReference type="SAM" id="MobiDB-lite"/>
    </source>
</evidence>
<keyword evidence="2" id="KW-0812">Transmembrane</keyword>
<evidence type="ECO:0000256" key="3">
    <source>
        <dbReference type="SAM" id="SignalP"/>
    </source>
</evidence>
<dbReference type="PROSITE" id="PS51257">
    <property type="entry name" value="PROKAR_LIPOPROTEIN"/>
    <property type="match status" value="1"/>
</dbReference>
<keyword evidence="2" id="KW-1133">Transmembrane helix</keyword>
<accession>A0A6L6XRZ2</accession>
<keyword evidence="5" id="KW-1185">Reference proteome</keyword>
<feature type="compositionally biased region" description="Gly residues" evidence="1">
    <location>
        <begin position="393"/>
        <end position="425"/>
    </location>
</feature>